<evidence type="ECO:0000256" key="6">
    <source>
        <dbReference type="ARBA" id="ARBA00022801"/>
    </source>
</evidence>
<evidence type="ECO:0000256" key="9">
    <source>
        <dbReference type="ARBA" id="ARBA00023211"/>
    </source>
</evidence>
<dbReference type="PANTHER" id="PTHR47992">
    <property type="entry name" value="PROTEIN PHOSPHATASE"/>
    <property type="match status" value="1"/>
</dbReference>
<reference evidence="15" key="2">
    <citation type="submission" date="2020-10" db="EMBL/GenBank/DDBJ databases">
        <authorList>
            <person name="Cooper E.A."/>
            <person name="Brenton Z.W."/>
            <person name="Flinn B.S."/>
            <person name="Jenkins J."/>
            <person name="Shu S."/>
            <person name="Flowers D."/>
            <person name="Luo F."/>
            <person name="Wang Y."/>
            <person name="Xia P."/>
            <person name="Barry K."/>
            <person name="Daum C."/>
            <person name="Lipzen A."/>
            <person name="Yoshinaga Y."/>
            <person name="Schmutz J."/>
            <person name="Saski C."/>
            <person name="Vermerris W."/>
            <person name="Kresovich S."/>
        </authorList>
    </citation>
    <scope>NUCLEOTIDE SEQUENCE</scope>
</reference>
<dbReference type="Gene3D" id="3.60.40.10">
    <property type="entry name" value="PPM-type phosphatase domain"/>
    <property type="match status" value="1"/>
</dbReference>
<evidence type="ECO:0000259" key="14">
    <source>
        <dbReference type="PROSITE" id="PS51746"/>
    </source>
</evidence>
<accession>A0A921QMX9</accession>
<name>A0A921QMX9_SORBI</name>
<keyword evidence="8 12" id="KW-0904">Protein phosphatase</keyword>
<evidence type="ECO:0000256" key="4">
    <source>
        <dbReference type="ARBA" id="ARBA00013081"/>
    </source>
</evidence>
<feature type="compositionally biased region" description="Low complexity" evidence="13">
    <location>
        <begin position="66"/>
        <end position="80"/>
    </location>
</feature>
<comment type="cofactor">
    <cofactor evidence="1">
        <name>Mn(2+)</name>
        <dbReference type="ChEBI" id="CHEBI:29035"/>
    </cofactor>
</comment>
<evidence type="ECO:0000256" key="5">
    <source>
        <dbReference type="ARBA" id="ARBA00022723"/>
    </source>
</evidence>
<feature type="compositionally biased region" description="Acidic residues" evidence="13">
    <location>
        <begin position="81"/>
        <end position="91"/>
    </location>
</feature>
<evidence type="ECO:0000256" key="10">
    <source>
        <dbReference type="ARBA" id="ARBA00047761"/>
    </source>
</evidence>
<comment type="similarity">
    <text evidence="3 12">Belongs to the PP2C family.</text>
</comment>
<proteinExistence type="inferred from homology"/>
<evidence type="ECO:0000256" key="1">
    <source>
        <dbReference type="ARBA" id="ARBA00001936"/>
    </source>
</evidence>
<dbReference type="InterPro" id="IPR001932">
    <property type="entry name" value="PPM-type_phosphatase-like_dom"/>
</dbReference>
<evidence type="ECO:0000256" key="7">
    <source>
        <dbReference type="ARBA" id="ARBA00022842"/>
    </source>
</evidence>
<evidence type="ECO:0000256" key="8">
    <source>
        <dbReference type="ARBA" id="ARBA00022912"/>
    </source>
</evidence>
<dbReference type="InterPro" id="IPR036457">
    <property type="entry name" value="PPM-type-like_dom_sf"/>
</dbReference>
<feature type="region of interest" description="Disordered" evidence="13">
    <location>
        <begin position="1"/>
        <end position="91"/>
    </location>
</feature>
<evidence type="ECO:0000256" key="3">
    <source>
        <dbReference type="ARBA" id="ARBA00006702"/>
    </source>
</evidence>
<dbReference type="PROSITE" id="PS51746">
    <property type="entry name" value="PPM_2"/>
    <property type="match status" value="1"/>
</dbReference>
<feature type="domain" description="PPM-type phosphatase" evidence="14">
    <location>
        <begin position="135"/>
        <end position="489"/>
    </location>
</feature>
<comment type="catalytic activity">
    <reaction evidence="11">
        <text>O-phospho-L-threonyl-[protein] + H2O = L-threonyl-[protein] + phosphate</text>
        <dbReference type="Rhea" id="RHEA:47004"/>
        <dbReference type="Rhea" id="RHEA-COMP:11060"/>
        <dbReference type="Rhea" id="RHEA-COMP:11605"/>
        <dbReference type="ChEBI" id="CHEBI:15377"/>
        <dbReference type="ChEBI" id="CHEBI:30013"/>
        <dbReference type="ChEBI" id="CHEBI:43474"/>
        <dbReference type="ChEBI" id="CHEBI:61977"/>
        <dbReference type="EC" id="3.1.3.16"/>
    </reaction>
</comment>
<dbReference type="Proteomes" id="UP000807115">
    <property type="component" value="Chromosome 6"/>
</dbReference>
<dbReference type="InterPro" id="IPR000222">
    <property type="entry name" value="PP2C_BS"/>
</dbReference>
<evidence type="ECO:0000313" key="16">
    <source>
        <dbReference type="Proteomes" id="UP000807115"/>
    </source>
</evidence>
<dbReference type="GO" id="GO:0004722">
    <property type="term" value="F:protein serine/threonine phosphatase activity"/>
    <property type="evidence" value="ECO:0007669"/>
    <property type="project" value="UniProtKB-EC"/>
</dbReference>
<keyword evidence="9" id="KW-0464">Manganese</keyword>
<keyword evidence="7" id="KW-0460">Magnesium</keyword>
<dbReference type="Pfam" id="PF00481">
    <property type="entry name" value="PP2C"/>
    <property type="match status" value="2"/>
</dbReference>
<feature type="region of interest" description="Disordered" evidence="13">
    <location>
        <begin position="435"/>
        <end position="456"/>
    </location>
</feature>
<evidence type="ECO:0000256" key="12">
    <source>
        <dbReference type="RuleBase" id="RU003465"/>
    </source>
</evidence>
<evidence type="ECO:0000256" key="13">
    <source>
        <dbReference type="SAM" id="MobiDB-lite"/>
    </source>
</evidence>
<evidence type="ECO:0000313" key="15">
    <source>
        <dbReference type="EMBL" id="KAG0525023.1"/>
    </source>
</evidence>
<dbReference type="SMART" id="SM00332">
    <property type="entry name" value="PP2Cc"/>
    <property type="match status" value="1"/>
</dbReference>
<dbReference type="AlphaFoldDB" id="A0A921QMX9"/>
<organism evidence="15 16">
    <name type="scientific">Sorghum bicolor</name>
    <name type="common">Sorghum</name>
    <name type="synonym">Sorghum vulgare</name>
    <dbReference type="NCBI Taxonomy" id="4558"/>
    <lineage>
        <taxon>Eukaryota</taxon>
        <taxon>Viridiplantae</taxon>
        <taxon>Streptophyta</taxon>
        <taxon>Embryophyta</taxon>
        <taxon>Tracheophyta</taxon>
        <taxon>Spermatophyta</taxon>
        <taxon>Magnoliopsida</taxon>
        <taxon>Liliopsida</taxon>
        <taxon>Poales</taxon>
        <taxon>Poaceae</taxon>
        <taxon>PACMAD clade</taxon>
        <taxon>Panicoideae</taxon>
        <taxon>Andropogonodae</taxon>
        <taxon>Andropogoneae</taxon>
        <taxon>Sorghinae</taxon>
        <taxon>Sorghum</taxon>
    </lineage>
</organism>
<dbReference type="FunFam" id="3.60.40.10:FF:000291">
    <property type="entry name" value="Protein phosphatase 2C 50"/>
    <property type="match status" value="1"/>
</dbReference>
<dbReference type="SUPFAM" id="SSF81606">
    <property type="entry name" value="PP2C-like"/>
    <property type="match status" value="1"/>
</dbReference>
<evidence type="ECO:0000256" key="11">
    <source>
        <dbReference type="ARBA" id="ARBA00048336"/>
    </source>
</evidence>
<keyword evidence="5" id="KW-0479">Metal-binding</keyword>
<dbReference type="InterPro" id="IPR015655">
    <property type="entry name" value="PP2C"/>
</dbReference>
<reference evidence="15" key="1">
    <citation type="journal article" date="2019" name="BMC Genomics">
        <title>A new reference genome for Sorghum bicolor reveals high levels of sequence similarity between sweet and grain genotypes: implications for the genetics of sugar metabolism.</title>
        <authorList>
            <person name="Cooper E.A."/>
            <person name="Brenton Z.W."/>
            <person name="Flinn B.S."/>
            <person name="Jenkins J."/>
            <person name="Shu S."/>
            <person name="Flowers D."/>
            <person name="Luo F."/>
            <person name="Wang Y."/>
            <person name="Xia P."/>
            <person name="Barry K."/>
            <person name="Daum C."/>
            <person name="Lipzen A."/>
            <person name="Yoshinaga Y."/>
            <person name="Schmutz J."/>
            <person name="Saski C."/>
            <person name="Vermerris W."/>
            <person name="Kresovich S."/>
        </authorList>
    </citation>
    <scope>NUCLEOTIDE SEQUENCE</scope>
</reference>
<dbReference type="PROSITE" id="PS01032">
    <property type="entry name" value="PPM_1"/>
    <property type="match status" value="1"/>
</dbReference>
<dbReference type="CDD" id="cd00143">
    <property type="entry name" value="PP2Cc"/>
    <property type="match status" value="1"/>
</dbReference>
<dbReference type="GO" id="GO:0046872">
    <property type="term" value="F:metal ion binding"/>
    <property type="evidence" value="ECO:0007669"/>
    <property type="project" value="UniProtKB-KW"/>
</dbReference>
<protein>
    <recommendedName>
        <fullName evidence="4">protein-serine/threonine phosphatase</fullName>
        <ecNumber evidence="4">3.1.3.16</ecNumber>
    </recommendedName>
</protein>
<dbReference type="EMBL" id="CM027685">
    <property type="protein sequence ID" value="KAG0525023.1"/>
    <property type="molecule type" value="Genomic_DNA"/>
</dbReference>
<gene>
    <name evidence="15" type="ORF">BDA96_06G019700</name>
</gene>
<comment type="cofactor">
    <cofactor evidence="2">
        <name>Mg(2+)</name>
        <dbReference type="ChEBI" id="CHEBI:18420"/>
    </cofactor>
</comment>
<comment type="catalytic activity">
    <reaction evidence="10">
        <text>O-phospho-L-seryl-[protein] + H2O = L-seryl-[protein] + phosphate</text>
        <dbReference type="Rhea" id="RHEA:20629"/>
        <dbReference type="Rhea" id="RHEA-COMP:9863"/>
        <dbReference type="Rhea" id="RHEA-COMP:11604"/>
        <dbReference type="ChEBI" id="CHEBI:15377"/>
        <dbReference type="ChEBI" id="CHEBI:29999"/>
        <dbReference type="ChEBI" id="CHEBI:43474"/>
        <dbReference type="ChEBI" id="CHEBI:83421"/>
        <dbReference type="EC" id="3.1.3.16"/>
    </reaction>
</comment>
<keyword evidence="6 12" id="KW-0378">Hydrolase</keyword>
<evidence type="ECO:0000256" key="2">
    <source>
        <dbReference type="ARBA" id="ARBA00001946"/>
    </source>
</evidence>
<comment type="caution">
    <text evidence="15">The sequence shown here is derived from an EMBL/GenBank/DDBJ whole genome shotgun (WGS) entry which is preliminary data.</text>
</comment>
<feature type="compositionally biased region" description="Low complexity" evidence="13">
    <location>
        <begin position="26"/>
        <end position="36"/>
    </location>
</feature>
<sequence>MVMASSTGLNVPAGAGAGGDGVGNPTAAAAAAATATEECRLRRRRRLETQGSGEAGPSWVRRLRPAAASRFSPSSSSSSAQEEEEADPDVQEMELAPLPLPPPAAGVGVGVVLQPEPEAPPVAAVVAAQRVWPLAFGSVTMAGRMRIMEDTVSLHPNLCYWPADGSPIHFFAVFDGHGGPHVSALCRERMHEFVAEELAKEGAAFLRRRQAAAAASSSSVAAAAPWSDQAEEERAWRAALMRSFRRVDAMAPLACACGRVTVTRPTPCGCPLSVSAASASASAASSAAAAARRNNGIVGSTAVVAILVRGRLVVANCGDSRAVLCRGPQGTPPVPLSFDHKPNRPDERARIEAAGGQVVFINGYRVRGILAMSRAIGDRLLRREGVIAEPEITITERTVEDQCLILASDGLWDVMDNFIACYVARQCLEDGNPPPAAAAGGGGGGAPPAAGGVVGPQEDPRCVGAASLLGRLALGRETEDNISVIVVDLKHRQ</sequence>
<dbReference type="EC" id="3.1.3.16" evidence="4"/>